<feature type="region of interest" description="Disordered" evidence="1">
    <location>
        <begin position="113"/>
        <end position="202"/>
    </location>
</feature>
<name>A0AAQ0TZZ6_9LACT</name>
<gene>
    <name evidence="2" type="ORF">B8W88_07525</name>
</gene>
<accession>A0AAQ0TZZ6</accession>
<evidence type="ECO:0000313" key="2">
    <source>
        <dbReference type="EMBL" id="PAK88822.1"/>
    </source>
</evidence>
<feature type="compositionally biased region" description="Polar residues" evidence="1">
    <location>
        <begin position="168"/>
        <end position="181"/>
    </location>
</feature>
<evidence type="ECO:0000313" key="3">
    <source>
        <dbReference type="Proteomes" id="UP000215635"/>
    </source>
</evidence>
<dbReference type="AlphaFoldDB" id="A0AAQ0TZZ6"/>
<evidence type="ECO:0000256" key="1">
    <source>
        <dbReference type="SAM" id="MobiDB-lite"/>
    </source>
</evidence>
<protein>
    <submittedName>
        <fullName evidence="2">Uncharacterized protein</fullName>
    </submittedName>
</protein>
<sequence>MYFKKELKAALKELKSKNDFTYQAGVNDALDLLDEMKEFIILENSTQQNAQVTITGISEEKKESMTAGILPPDFSEMKQLAQKLIDTPMPEIADLEIPDISSHISDEELVMNTNDKEKVPSDTQRPEFKGWAESEADGNDSEYPTKINEELKEESSTTLQDIYEDTPKTTQGLGTEVQDTPNSSENTEKEESKIIEVTPEEQEKLRKAQLLAEARAQALAEAEELEEDDDE</sequence>
<feature type="compositionally biased region" description="Basic and acidic residues" evidence="1">
    <location>
        <begin position="114"/>
        <end position="132"/>
    </location>
</feature>
<reference evidence="2 3" key="1">
    <citation type="submission" date="2017-04" db="EMBL/GenBank/DDBJ databases">
        <title>Kefir bacterial isolates.</title>
        <authorList>
            <person name="Kim Y."/>
            <person name="Blasche S."/>
            <person name="Patil K.R."/>
        </authorList>
    </citation>
    <scope>NUCLEOTIDE SEQUENCE [LARGE SCALE GENOMIC DNA]</scope>
    <source>
        <strain evidence="2 3">OG2</strain>
    </source>
</reference>
<comment type="caution">
    <text evidence="2">The sequence shown here is derived from an EMBL/GenBank/DDBJ whole genome shotgun (WGS) entry which is preliminary data.</text>
</comment>
<proteinExistence type="predicted"/>
<dbReference type="EMBL" id="NCWV01000008">
    <property type="protein sequence ID" value="PAK88822.1"/>
    <property type="molecule type" value="Genomic_DNA"/>
</dbReference>
<dbReference type="Proteomes" id="UP000215635">
    <property type="component" value="Unassembled WGS sequence"/>
</dbReference>
<organism evidence="2 3">
    <name type="scientific">Lactococcus lactis</name>
    <dbReference type="NCBI Taxonomy" id="1358"/>
    <lineage>
        <taxon>Bacteria</taxon>
        <taxon>Bacillati</taxon>
        <taxon>Bacillota</taxon>
        <taxon>Bacilli</taxon>
        <taxon>Lactobacillales</taxon>
        <taxon>Streptococcaceae</taxon>
        <taxon>Lactococcus</taxon>
    </lineage>
</organism>
<dbReference type="RefSeq" id="WP_095348178.1">
    <property type="nucleotide sequence ID" value="NZ_CP184687.1"/>
</dbReference>